<protein>
    <submittedName>
        <fullName evidence="1">Uncharacterized protein</fullName>
    </submittedName>
</protein>
<dbReference type="EMBL" id="WWCJ01000018">
    <property type="protein sequence ID" value="MYN04537.1"/>
    <property type="molecule type" value="Genomic_DNA"/>
</dbReference>
<reference evidence="1 2" key="1">
    <citation type="submission" date="2019-12" db="EMBL/GenBank/DDBJ databases">
        <title>Novel species isolated from a subtropical stream in China.</title>
        <authorList>
            <person name="Lu H."/>
        </authorList>
    </citation>
    <scope>NUCLEOTIDE SEQUENCE [LARGE SCALE GENOMIC DNA]</scope>
    <source>
        <strain evidence="1 2">DS3</strain>
    </source>
</reference>
<comment type="caution">
    <text evidence="1">The sequence shown here is derived from an EMBL/GenBank/DDBJ whole genome shotgun (WGS) entry which is preliminary data.</text>
</comment>
<dbReference type="Proteomes" id="UP000448575">
    <property type="component" value="Unassembled WGS sequence"/>
</dbReference>
<dbReference type="RefSeq" id="WP_161027500.1">
    <property type="nucleotide sequence ID" value="NZ_WWCJ01000018.1"/>
</dbReference>
<keyword evidence="2" id="KW-1185">Reference proteome</keyword>
<organism evidence="1 2">
    <name type="scientific">Pseudoduganella guangdongensis</name>
    <dbReference type="NCBI Taxonomy" id="2692179"/>
    <lineage>
        <taxon>Bacteria</taxon>
        <taxon>Pseudomonadati</taxon>
        <taxon>Pseudomonadota</taxon>
        <taxon>Betaproteobacteria</taxon>
        <taxon>Burkholderiales</taxon>
        <taxon>Oxalobacteraceae</taxon>
        <taxon>Telluria group</taxon>
        <taxon>Pseudoduganella</taxon>
    </lineage>
</organism>
<dbReference type="AlphaFoldDB" id="A0A6N9HMM8"/>
<evidence type="ECO:0000313" key="2">
    <source>
        <dbReference type="Proteomes" id="UP000448575"/>
    </source>
</evidence>
<sequence>MSRLTVCQIASDAYTELGLQTEVDVINPRVVLKVRDQAKSMRAALPAQPYLPAPANTLEFRTGLDSLCHWTRPVCAPSSNSGDPCVRAFILALARRFADAFIDIPVEYVHALVTIGWPARSLSATRRVLTATVTTGIKLDAKAKLALESAARGATALTIHRAAASRHLMSASEQQEVEQLSVEIDRVRQGRRRFPSDAARLRALNDIAQTLDDPDLRADVLCLISKRLQDVAP</sequence>
<evidence type="ECO:0000313" key="1">
    <source>
        <dbReference type="EMBL" id="MYN04537.1"/>
    </source>
</evidence>
<name>A0A6N9HMM8_9BURK</name>
<gene>
    <name evidence="1" type="ORF">GTP41_20810</name>
</gene>
<proteinExistence type="predicted"/>
<accession>A0A6N9HMM8</accession>